<dbReference type="AlphaFoldDB" id="A0A3N4GL21"/>
<organism evidence="3 4">
    <name type="scientific">Gordonia oryzae</name>
    <dbReference type="NCBI Taxonomy" id="2487349"/>
    <lineage>
        <taxon>Bacteria</taxon>
        <taxon>Bacillati</taxon>
        <taxon>Actinomycetota</taxon>
        <taxon>Actinomycetes</taxon>
        <taxon>Mycobacteriales</taxon>
        <taxon>Gordoniaceae</taxon>
        <taxon>Gordonia</taxon>
    </lineage>
</organism>
<evidence type="ECO:0000256" key="2">
    <source>
        <dbReference type="SAM" id="SignalP"/>
    </source>
</evidence>
<evidence type="ECO:0000313" key="3">
    <source>
        <dbReference type="EMBL" id="RPA63593.1"/>
    </source>
</evidence>
<reference evidence="3 4" key="1">
    <citation type="submission" date="2018-11" db="EMBL/GenBank/DDBJ databases">
        <title>Draft genome sequence of Gordonia sp. RS15-1S isolated from rice stems.</title>
        <authorList>
            <person name="Muangham S."/>
        </authorList>
    </citation>
    <scope>NUCLEOTIDE SEQUENCE [LARGE SCALE GENOMIC DNA]</scope>
    <source>
        <strain evidence="3 4">RS15-1S</strain>
    </source>
</reference>
<keyword evidence="4" id="KW-1185">Reference proteome</keyword>
<evidence type="ECO:0008006" key="5">
    <source>
        <dbReference type="Google" id="ProtNLM"/>
    </source>
</evidence>
<dbReference type="RefSeq" id="WP_123928317.1">
    <property type="nucleotide sequence ID" value="NZ_JBPSDP010000001.1"/>
</dbReference>
<comment type="caution">
    <text evidence="3">The sequence shown here is derived from an EMBL/GenBank/DDBJ whole genome shotgun (WGS) entry which is preliminary data.</text>
</comment>
<evidence type="ECO:0000313" key="4">
    <source>
        <dbReference type="Proteomes" id="UP000267536"/>
    </source>
</evidence>
<dbReference type="EMBL" id="RKMH01000005">
    <property type="protein sequence ID" value="RPA63593.1"/>
    <property type="molecule type" value="Genomic_DNA"/>
</dbReference>
<dbReference type="PROSITE" id="PS51257">
    <property type="entry name" value="PROKAR_LIPOPROTEIN"/>
    <property type="match status" value="1"/>
</dbReference>
<dbReference type="Proteomes" id="UP000267536">
    <property type="component" value="Unassembled WGS sequence"/>
</dbReference>
<feature type="chain" id="PRO_5038459439" description="LppX_LprAFG lipoprotein" evidence="2">
    <location>
        <begin position="29"/>
        <end position="316"/>
    </location>
</feature>
<feature type="region of interest" description="Disordered" evidence="1">
    <location>
        <begin position="33"/>
        <end position="54"/>
    </location>
</feature>
<gene>
    <name evidence="3" type="ORF">EF294_08215</name>
</gene>
<sequence>MRRRRRPSRRSTATVWATVLTGALAVSACGSVSDTAASSQPPTPTGACATDPGIGLTQTTPIPIPTATVTLISPGAAPTRVATPAPDVGSAQQVTLSTTSSEVSTTAQTTQEVTTPLTARFGCTTTSELHLVLGTPTSTQPELTDQLAKAKGSIGGIALGPALSPMSLRLRPTDASSAPARRALEQSLVQTLQDSIVLPTDAIGVGATWRSERTVVGAATVTQTIQARLDAWNGTRLTISFTAEESPINSVFAIPGGNTTLTIARYSYSGSGAITVDLTRGLPVGGHADYSGARELVGADPDQPLLQRIGFSVHWR</sequence>
<protein>
    <recommendedName>
        <fullName evidence="5">LppX_LprAFG lipoprotein</fullName>
    </recommendedName>
</protein>
<accession>A0A3N4GL21</accession>
<name>A0A3N4GL21_9ACTN</name>
<evidence type="ECO:0000256" key="1">
    <source>
        <dbReference type="SAM" id="MobiDB-lite"/>
    </source>
</evidence>
<proteinExistence type="predicted"/>
<feature type="signal peptide" evidence="2">
    <location>
        <begin position="1"/>
        <end position="28"/>
    </location>
</feature>
<keyword evidence="2" id="KW-0732">Signal</keyword>
<dbReference type="OrthoDB" id="4566419at2"/>